<dbReference type="PROSITE" id="PS50302">
    <property type="entry name" value="PUM"/>
    <property type="match status" value="6"/>
</dbReference>
<dbReference type="GO" id="GO:0005737">
    <property type="term" value="C:cytoplasm"/>
    <property type="evidence" value="ECO:0007669"/>
    <property type="project" value="UniProtKB-SubCell"/>
</dbReference>
<dbReference type="Pfam" id="PF00806">
    <property type="entry name" value="PUF"/>
    <property type="match status" value="8"/>
</dbReference>
<keyword evidence="2" id="KW-0963">Cytoplasm</keyword>
<dbReference type="InterPro" id="IPR033712">
    <property type="entry name" value="Pumilio_RNA-bd"/>
</dbReference>
<dbReference type="FunFam" id="1.25.10.10:FF:000004">
    <property type="entry name" value="Pumilio homolog 1 isoform 2"/>
    <property type="match status" value="1"/>
</dbReference>
<evidence type="ECO:0000256" key="4">
    <source>
        <dbReference type="ARBA" id="ARBA00022845"/>
    </source>
</evidence>
<dbReference type="PANTHER" id="PTHR12537">
    <property type="entry name" value="RNA BINDING PROTEIN PUMILIO-RELATED"/>
    <property type="match status" value="1"/>
</dbReference>
<keyword evidence="5" id="KW-0694">RNA-binding</keyword>
<evidence type="ECO:0000256" key="6">
    <source>
        <dbReference type="ARBA" id="ARBA00055193"/>
    </source>
</evidence>
<dbReference type="PROSITE" id="PS50303">
    <property type="entry name" value="PUM_HD"/>
    <property type="match status" value="1"/>
</dbReference>
<comment type="caution">
    <text evidence="10">The sequence shown here is derived from an EMBL/GenBank/DDBJ whole genome shotgun (WGS) entry which is preliminary data.</text>
</comment>
<evidence type="ECO:0000256" key="2">
    <source>
        <dbReference type="ARBA" id="ARBA00022490"/>
    </source>
</evidence>
<protein>
    <submittedName>
        <fullName evidence="10">Pumilio</fullName>
    </submittedName>
</protein>
<feature type="repeat" description="Pumilio" evidence="7">
    <location>
        <begin position="758"/>
        <end position="794"/>
    </location>
</feature>
<evidence type="ECO:0000313" key="11">
    <source>
        <dbReference type="Proteomes" id="UP000797356"/>
    </source>
</evidence>
<feature type="compositionally biased region" description="Low complexity" evidence="8">
    <location>
        <begin position="288"/>
        <end position="314"/>
    </location>
</feature>
<dbReference type="GO" id="GO:0006417">
    <property type="term" value="P:regulation of translation"/>
    <property type="evidence" value="ECO:0007669"/>
    <property type="project" value="UniProtKB-KW"/>
</dbReference>
<keyword evidence="4" id="KW-0810">Translation regulation</keyword>
<keyword evidence="3" id="KW-0677">Repeat</keyword>
<dbReference type="Pfam" id="PF07990">
    <property type="entry name" value="NABP"/>
    <property type="match status" value="1"/>
</dbReference>
<name>A0A8K0NAD6_COCNU</name>
<evidence type="ECO:0000256" key="7">
    <source>
        <dbReference type="PROSITE-ProRule" id="PRU00317"/>
    </source>
</evidence>
<feature type="region of interest" description="Disordered" evidence="8">
    <location>
        <begin position="383"/>
        <end position="404"/>
    </location>
</feature>
<feature type="region of interest" description="Disordered" evidence="8">
    <location>
        <begin position="166"/>
        <end position="185"/>
    </location>
</feature>
<evidence type="ECO:0000259" key="9">
    <source>
        <dbReference type="PROSITE" id="PS50303"/>
    </source>
</evidence>
<sequence>MATENPLRLLGSTDAGNWPVSKDTATFSSSTGSVAAEDLGFLFKGHRYYRNRKTAGPSRSGSAPPSVEGSRAAFDILKDLQSSCVDASLENLGNTFGDSELEEQSRAHPAYLAYYCSNVNLNPRLPPPLTSRENRHLMHHVGGLGDTWRMPSFDDSSNASLFISRPTLSTHKEEPEDDRSPRLETNNWQDKDADIIPGQFTSPLQGRHKSLVDLIQEDFPRTPSPVYNNQACSSSRRIEEKAADSDVFVNLLHDSSDTELKTFTVGGRACTPIPAVLSINSMSNGDLAAVSVPSSTSSSRTVSPHSSLRGGSSSDDTNLDGGIVPSGLAGSNIGNVKDDIKSLKISNDGLRNQHARQHPQQIGLHAQGLSQPQIDRSQIMPQGVHRPPADHFSHGQSKSSSVEVQPVLQSTGMTPPLYASAAAYGTPYYPNLQPSSLFPPQFGISGYAFNTPVIPPLITGYPSHSGIPVPFDSPGSPNFNARASGVATGGNIVPGVDLQHFYKIYGQVGVAVQPTFPDPLYVPYVQHPSVDTYAGAGSYDAMVSRGNAIGSTLVNYDPHKGPSFSSYSPDQRLQIVGTGGVNASAARKGGTVGPNYYGSPPNIGVLMPYPTSPLPSPVYQGSPVAGTNFSGRRNDNIRLPFSSGRAAGACSGWQGQRGREKADDAKSYSFLEELKSSKARRYELSDIAGRIVEFSADQHGSRFIQQKLETCSMEEKASVFKEVLPHASTLMIDVFGNYVIQKFFEHGSSEQRKELANKLVGHILPLSLQMYGCRVIQKALEVIDLDQKTQLVLELDGHVMRCVRDQNGNHVIQKCIECIPTGKIGFIISAFRGQVATLSMHPYGCRVIQRVLEFCTDDLQSQCIVDEVLQSACQLAQDQYGNYVTQPRLMEVHYSQHVLEKGKPHEKSQIISKLAGQVVQMSQHKFASNVIEKCLEHGNTAEREHLIEEIVGQSEGNDNLLIMMKDQFANYVVQKILETCSDKQREVLLNRIKVHLQALKKYTYGKHIVARVEQLCDEGVYYFLRVKILVFYIDIFKMYVVRSSF</sequence>
<feature type="repeat" description="Pumilio" evidence="7">
    <location>
        <begin position="686"/>
        <end position="721"/>
    </location>
</feature>
<feature type="repeat" description="Pumilio" evidence="7">
    <location>
        <begin position="722"/>
        <end position="757"/>
    </location>
</feature>
<reference evidence="10" key="1">
    <citation type="journal article" date="2017" name="Gigascience">
        <title>The genome draft of coconut (Cocos nucifera).</title>
        <authorList>
            <person name="Xiao Y."/>
            <person name="Xu P."/>
            <person name="Fan H."/>
            <person name="Baudouin L."/>
            <person name="Xia W."/>
            <person name="Bocs S."/>
            <person name="Xu J."/>
            <person name="Li Q."/>
            <person name="Guo A."/>
            <person name="Zhou L."/>
            <person name="Li J."/>
            <person name="Wu Y."/>
            <person name="Ma Z."/>
            <person name="Armero A."/>
            <person name="Issali A.E."/>
            <person name="Liu N."/>
            <person name="Peng M."/>
            <person name="Yang Y."/>
        </authorList>
    </citation>
    <scope>NUCLEOTIDE SEQUENCE</scope>
    <source>
        <tissue evidence="10">Spear leaf of Hainan Tall coconut</tissue>
    </source>
</reference>
<dbReference type="Proteomes" id="UP000797356">
    <property type="component" value="Chromosome 11"/>
</dbReference>
<evidence type="ECO:0000256" key="3">
    <source>
        <dbReference type="ARBA" id="ARBA00022737"/>
    </source>
</evidence>
<dbReference type="EMBL" id="CM017882">
    <property type="protein sequence ID" value="KAG1364175.1"/>
    <property type="molecule type" value="Genomic_DNA"/>
</dbReference>
<evidence type="ECO:0000256" key="1">
    <source>
        <dbReference type="ARBA" id="ARBA00004496"/>
    </source>
</evidence>
<dbReference type="InterPro" id="IPR001313">
    <property type="entry name" value="Pumilio_RNA-bd_rpt"/>
</dbReference>
<dbReference type="Gene3D" id="1.25.10.10">
    <property type="entry name" value="Leucine-rich Repeat Variant"/>
    <property type="match status" value="1"/>
</dbReference>
<feature type="repeat" description="Pumilio" evidence="7">
    <location>
        <begin position="830"/>
        <end position="866"/>
    </location>
</feature>
<evidence type="ECO:0000313" key="10">
    <source>
        <dbReference type="EMBL" id="KAG1364175.1"/>
    </source>
</evidence>
<dbReference type="InterPro" id="IPR033133">
    <property type="entry name" value="PUM-HD"/>
</dbReference>
<keyword evidence="11" id="KW-1185">Reference proteome</keyword>
<feature type="compositionally biased region" description="Basic and acidic residues" evidence="8">
    <location>
        <begin position="170"/>
        <end position="182"/>
    </location>
</feature>
<comment type="subcellular location">
    <subcellularLocation>
        <location evidence="1">Cytoplasm</location>
    </subcellularLocation>
</comment>
<feature type="region of interest" description="Disordered" evidence="8">
    <location>
        <begin position="288"/>
        <end position="323"/>
    </location>
</feature>
<proteinExistence type="predicted"/>
<feature type="repeat" description="Pumilio" evidence="7">
    <location>
        <begin position="913"/>
        <end position="948"/>
    </location>
</feature>
<dbReference type="OrthoDB" id="668540at2759"/>
<feature type="compositionally biased region" description="Polar residues" evidence="8">
    <location>
        <begin position="394"/>
        <end position="404"/>
    </location>
</feature>
<feature type="domain" description="PUM-HD" evidence="9">
    <location>
        <begin position="665"/>
        <end position="1016"/>
    </location>
</feature>
<gene>
    <name evidence="10" type="ORF">COCNU_11G010020</name>
</gene>
<dbReference type="AlphaFoldDB" id="A0A8K0NAD6"/>
<dbReference type="SMART" id="SM00025">
    <property type="entry name" value="Pumilio"/>
    <property type="match status" value="8"/>
</dbReference>
<evidence type="ECO:0000256" key="8">
    <source>
        <dbReference type="SAM" id="MobiDB-lite"/>
    </source>
</evidence>
<dbReference type="PANTHER" id="PTHR12537:SF119">
    <property type="entry name" value="PUMILIO HOMOLOG 6, CHLOROPLASTIC"/>
    <property type="match status" value="1"/>
</dbReference>
<dbReference type="GO" id="GO:0003729">
    <property type="term" value="F:mRNA binding"/>
    <property type="evidence" value="ECO:0007669"/>
    <property type="project" value="TreeGrafter"/>
</dbReference>
<dbReference type="SUPFAM" id="SSF48371">
    <property type="entry name" value="ARM repeat"/>
    <property type="match status" value="1"/>
</dbReference>
<accession>A0A8K0NAD6</accession>
<feature type="repeat" description="Pumilio" evidence="7">
    <location>
        <begin position="949"/>
        <end position="990"/>
    </location>
</feature>
<dbReference type="InterPro" id="IPR016024">
    <property type="entry name" value="ARM-type_fold"/>
</dbReference>
<organism evidence="10 11">
    <name type="scientific">Cocos nucifera</name>
    <name type="common">Coconut palm</name>
    <dbReference type="NCBI Taxonomy" id="13894"/>
    <lineage>
        <taxon>Eukaryota</taxon>
        <taxon>Viridiplantae</taxon>
        <taxon>Streptophyta</taxon>
        <taxon>Embryophyta</taxon>
        <taxon>Tracheophyta</taxon>
        <taxon>Spermatophyta</taxon>
        <taxon>Magnoliopsida</taxon>
        <taxon>Liliopsida</taxon>
        <taxon>Arecaceae</taxon>
        <taxon>Arecoideae</taxon>
        <taxon>Cocoseae</taxon>
        <taxon>Attaleinae</taxon>
        <taxon>Cocos</taxon>
    </lineage>
</organism>
<evidence type="ECO:0000256" key="5">
    <source>
        <dbReference type="ARBA" id="ARBA00022884"/>
    </source>
</evidence>
<dbReference type="CDD" id="cd07920">
    <property type="entry name" value="Pumilio"/>
    <property type="match status" value="1"/>
</dbReference>
<dbReference type="InterPro" id="IPR011989">
    <property type="entry name" value="ARM-like"/>
</dbReference>
<comment type="function">
    <text evidence="6">Sequence-specific RNA-binding protein that regulates translation and mRNA stability by binding the 3'-UTR of target mRNAs. Binds the APUM-binding elements (APBEs) in the 3'-UTR mRNA sequence of CLV1, PNH, WUS and FAS2.</text>
</comment>
<reference evidence="10" key="2">
    <citation type="submission" date="2019-07" db="EMBL/GenBank/DDBJ databases">
        <authorList>
            <person name="Yang Y."/>
            <person name="Bocs S."/>
            <person name="Baudouin L."/>
        </authorList>
    </citation>
    <scope>NUCLEOTIDE SEQUENCE</scope>
    <source>
        <tissue evidence="10">Spear leaf of Hainan Tall coconut</tissue>
    </source>
</reference>
<dbReference type="InterPro" id="IPR012940">
    <property type="entry name" value="NABP"/>
</dbReference>